<evidence type="ECO:0000256" key="18">
    <source>
        <dbReference type="ARBA" id="ARBA00030800"/>
    </source>
</evidence>
<dbReference type="GO" id="GO:0016020">
    <property type="term" value="C:membrane"/>
    <property type="evidence" value="ECO:0007669"/>
    <property type="project" value="InterPro"/>
</dbReference>
<dbReference type="InterPro" id="IPR011712">
    <property type="entry name" value="Sig_transdc_His_kin_sub3_dim/P"/>
</dbReference>
<keyword evidence="15" id="KW-0902">Two-component regulatory system</keyword>
<dbReference type="SMART" id="SM00387">
    <property type="entry name" value="HATPase_c"/>
    <property type="match status" value="1"/>
</dbReference>
<organism evidence="23 24">
    <name type="scientific">Rufibacter hautae</name>
    <dbReference type="NCBI Taxonomy" id="2595005"/>
    <lineage>
        <taxon>Bacteria</taxon>
        <taxon>Pseudomonadati</taxon>
        <taxon>Bacteroidota</taxon>
        <taxon>Cytophagia</taxon>
        <taxon>Cytophagales</taxon>
        <taxon>Hymenobacteraceae</taxon>
        <taxon>Rufibacter</taxon>
    </lineage>
</organism>
<dbReference type="InterPro" id="IPR000700">
    <property type="entry name" value="PAS-assoc_C"/>
</dbReference>
<feature type="domain" description="PAS" evidence="21">
    <location>
        <begin position="689"/>
        <end position="759"/>
    </location>
</feature>
<evidence type="ECO:0000256" key="17">
    <source>
        <dbReference type="ARBA" id="ARBA00024827"/>
    </source>
</evidence>
<dbReference type="Pfam" id="PF08448">
    <property type="entry name" value="PAS_4"/>
    <property type="match status" value="2"/>
</dbReference>
<comment type="function">
    <text evidence="17">Member of the two-component regulatory system NreB/NreC involved in the control of dissimilatory nitrate/nitrite reduction in response to oxygen. NreB functions as a direct oxygen sensor histidine kinase which is autophosphorylated, in the absence of oxygen, probably at the conserved histidine residue, and transfers its phosphate group probably to a conserved aspartate residue of NreC. NreB/NreC activates the expression of the nitrate (narGHJI) and nitrite (nir) reductase operons, as well as the putative nitrate transporter gene narT.</text>
</comment>
<keyword evidence="6" id="KW-0004">4Fe-4S</keyword>
<dbReference type="InterPro" id="IPR001610">
    <property type="entry name" value="PAC"/>
</dbReference>
<evidence type="ECO:0000256" key="11">
    <source>
        <dbReference type="ARBA" id="ARBA00022741"/>
    </source>
</evidence>
<dbReference type="PANTHER" id="PTHR24421">
    <property type="entry name" value="NITRATE/NITRITE SENSOR PROTEIN NARX-RELATED"/>
    <property type="match status" value="1"/>
</dbReference>
<evidence type="ECO:0000256" key="2">
    <source>
        <dbReference type="ARBA" id="ARBA00001966"/>
    </source>
</evidence>
<feature type="domain" description="PAS" evidence="21">
    <location>
        <begin position="73"/>
        <end position="143"/>
    </location>
</feature>
<feature type="coiled-coil region" evidence="19">
    <location>
        <begin position="42"/>
        <end position="80"/>
    </location>
</feature>
<evidence type="ECO:0000256" key="14">
    <source>
        <dbReference type="ARBA" id="ARBA00023004"/>
    </source>
</evidence>
<comment type="subcellular location">
    <subcellularLocation>
        <location evidence="3">Cytoplasm</location>
    </subcellularLocation>
</comment>
<evidence type="ECO:0000256" key="19">
    <source>
        <dbReference type="SAM" id="Coils"/>
    </source>
</evidence>
<dbReference type="Pfam" id="PF08447">
    <property type="entry name" value="PAS_3"/>
    <property type="match status" value="1"/>
</dbReference>
<comment type="caution">
    <text evidence="23">The sequence shown here is derived from an EMBL/GenBank/DDBJ whole genome shotgun (WGS) entry which is preliminary data.</text>
</comment>
<evidence type="ECO:0000259" key="20">
    <source>
        <dbReference type="PROSITE" id="PS50109"/>
    </source>
</evidence>
<name>A0A5B6TAI3_9BACT</name>
<dbReference type="Proteomes" id="UP000324133">
    <property type="component" value="Unassembled WGS sequence"/>
</dbReference>
<dbReference type="GO" id="GO:0005524">
    <property type="term" value="F:ATP binding"/>
    <property type="evidence" value="ECO:0007669"/>
    <property type="project" value="UniProtKB-KW"/>
</dbReference>
<keyword evidence="14" id="KW-0408">Iron</keyword>
<keyword evidence="11" id="KW-0547">Nucleotide-binding</keyword>
<dbReference type="InterPro" id="IPR005467">
    <property type="entry name" value="His_kinase_dom"/>
</dbReference>
<dbReference type="CDD" id="cd00130">
    <property type="entry name" value="PAS"/>
    <property type="match status" value="3"/>
</dbReference>
<dbReference type="OrthoDB" id="5401121at2"/>
<dbReference type="InterPro" id="IPR004358">
    <property type="entry name" value="Sig_transdc_His_kin-like_C"/>
</dbReference>
<keyword evidence="8" id="KW-0597">Phosphoprotein</keyword>
<evidence type="ECO:0000256" key="5">
    <source>
        <dbReference type="ARBA" id="ARBA00017322"/>
    </source>
</evidence>
<dbReference type="Gene3D" id="1.20.5.1930">
    <property type="match status" value="1"/>
</dbReference>
<dbReference type="Pfam" id="PF13426">
    <property type="entry name" value="PAS_9"/>
    <property type="match status" value="1"/>
</dbReference>
<evidence type="ECO:0000256" key="4">
    <source>
        <dbReference type="ARBA" id="ARBA00012438"/>
    </source>
</evidence>
<dbReference type="PANTHER" id="PTHR24421:SF10">
    <property type="entry name" value="NITRATE_NITRITE SENSOR PROTEIN NARQ"/>
    <property type="match status" value="1"/>
</dbReference>
<dbReference type="InterPro" id="IPR050482">
    <property type="entry name" value="Sensor_HK_TwoCompSys"/>
</dbReference>
<comment type="cofactor">
    <cofactor evidence="2">
        <name>[4Fe-4S] cluster</name>
        <dbReference type="ChEBI" id="CHEBI:49883"/>
    </cofactor>
</comment>
<dbReference type="EMBL" id="VKKY01000003">
    <property type="protein sequence ID" value="KAA3436877.1"/>
    <property type="molecule type" value="Genomic_DNA"/>
</dbReference>
<evidence type="ECO:0000256" key="1">
    <source>
        <dbReference type="ARBA" id="ARBA00000085"/>
    </source>
</evidence>
<gene>
    <name evidence="23" type="ORF">FOA19_21115</name>
</gene>
<dbReference type="GO" id="GO:0000155">
    <property type="term" value="F:phosphorelay sensor kinase activity"/>
    <property type="evidence" value="ECO:0007669"/>
    <property type="project" value="InterPro"/>
</dbReference>
<dbReference type="CDD" id="cd16917">
    <property type="entry name" value="HATPase_UhpB-NarQ-NarX-like"/>
    <property type="match status" value="1"/>
</dbReference>
<dbReference type="InterPro" id="IPR013655">
    <property type="entry name" value="PAS_fold_3"/>
</dbReference>
<dbReference type="Gene3D" id="3.30.450.20">
    <property type="entry name" value="PAS domain"/>
    <property type="match status" value="6"/>
</dbReference>
<dbReference type="GO" id="GO:0046872">
    <property type="term" value="F:metal ion binding"/>
    <property type="evidence" value="ECO:0007669"/>
    <property type="project" value="UniProtKB-KW"/>
</dbReference>
<dbReference type="SMART" id="SM00086">
    <property type="entry name" value="PAC"/>
    <property type="match status" value="2"/>
</dbReference>
<dbReference type="InterPro" id="IPR003594">
    <property type="entry name" value="HATPase_dom"/>
</dbReference>
<feature type="domain" description="PAC" evidence="22">
    <location>
        <begin position="146"/>
        <end position="197"/>
    </location>
</feature>
<evidence type="ECO:0000256" key="16">
    <source>
        <dbReference type="ARBA" id="ARBA00023014"/>
    </source>
</evidence>
<evidence type="ECO:0000256" key="6">
    <source>
        <dbReference type="ARBA" id="ARBA00022485"/>
    </source>
</evidence>
<dbReference type="Pfam" id="PF07730">
    <property type="entry name" value="HisKA_3"/>
    <property type="match status" value="1"/>
</dbReference>
<keyword evidence="19" id="KW-0175">Coiled coil</keyword>
<keyword evidence="7" id="KW-0963">Cytoplasm</keyword>
<dbReference type="InterPro" id="IPR035965">
    <property type="entry name" value="PAS-like_dom_sf"/>
</dbReference>
<feature type="coiled-coil region" evidence="19">
    <location>
        <begin position="840"/>
        <end position="867"/>
    </location>
</feature>
<dbReference type="PROSITE" id="PS50109">
    <property type="entry name" value="HIS_KIN"/>
    <property type="match status" value="1"/>
</dbReference>
<dbReference type="RefSeq" id="WP_149092818.1">
    <property type="nucleotide sequence ID" value="NZ_VKKY01000003.1"/>
</dbReference>
<dbReference type="PROSITE" id="PS50113">
    <property type="entry name" value="PAC"/>
    <property type="match status" value="2"/>
</dbReference>
<dbReference type="SUPFAM" id="SSF55874">
    <property type="entry name" value="ATPase domain of HSP90 chaperone/DNA topoisomerase II/histidine kinase"/>
    <property type="match status" value="1"/>
</dbReference>
<accession>A0A5B6TAI3</accession>
<feature type="domain" description="PAS" evidence="21">
    <location>
        <begin position="326"/>
        <end position="403"/>
    </location>
</feature>
<keyword evidence="24" id="KW-1185">Reference proteome</keyword>
<protein>
    <recommendedName>
        <fullName evidence="5">Oxygen sensor histidine kinase NreB</fullName>
        <ecNumber evidence="4">2.7.13.3</ecNumber>
    </recommendedName>
    <alternativeName>
        <fullName evidence="18">Nitrogen regulation protein B</fullName>
    </alternativeName>
</protein>
<reference evidence="23 24" key="1">
    <citation type="submission" date="2019-07" db="EMBL/GenBank/DDBJ databases">
        <title>Rufibacter sp. nov., isolated from lake sediment.</title>
        <authorList>
            <person name="Qu J.-H."/>
        </authorList>
    </citation>
    <scope>NUCLEOTIDE SEQUENCE [LARGE SCALE GENOMIC DNA]</scope>
    <source>
        <strain evidence="23 24">NBS58-1</strain>
    </source>
</reference>
<keyword evidence="10" id="KW-0479">Metal-binding</keyword>
<dbReference type="PROSITE" id="PS50112">
    <property type="entry name" value="PAS"/>
    <property type="match status" value="4"/>
</dbReference>
<sequence length="1028" mass="117083">MNNEERASLNQAHDFSLLRQEAEKLQRPITPIEVENMPPQEIQRLIQELQIHQVELEMQNHQLQLAAQELEQATAKYQDLYHHSPFGYVTLDEHGVIEEANAKGVQLLASSKEQLVARRFSQFIHSDSLDAYYGFFRKVLTSDGPQTVELQVVSNAGTVFYAQLEALLLRRTNETDQCRIAFVDVTERKTAHLELSQKEELLSAVLNSSLNAIQVFKAVRDSDGTLIDFEWLLLNRTAELFLDYTLEQLRRRRLTELLPSLLIDGHFFTFIHVVENGQPATFTAHFKENNRERWLNCVAVKLEDGFVLTFEDVTQQRIANEKLQESQLLVKKTAEAMADFLYVEDLILGRNLYNNRDFLAYLGYTLADIKGHPRDLLDSLYHPDDAHLIQNRAARFEEVRKGDCLISEVRIKAKDGTWRHIMFRETVFKRGTSGRPVQLVGVAMDLTERNKKDQKLRQLHETVTAILQNLPVTLWRLDQQGCILECQGEGLKTLNLQEAQLLGKPLSFLHPDLEEQVQLALKGHKVSVTTQFEVDGEKVYKQMFLFQDSVSGGIIGLSLDLTDQRQAQEMAQHQKMLLEQLLQNLPLVLTVVNQQGYYTEVKGHGLRSLGLEDNSLAGQSIYESYPYLKDNVDDILQGHTKTFISEFTHEGKQIYFQNFGFLDKQNQNGIAFAFDITEVKEAQNQLIAEKEFSENLLETHIHGIIALDHQLQITSWNRAIEQISSIKRQQVIGEPVSTLFPPRTKARLHKKLEQVLEGKQVTLTKLPFLPEDRSFEVNLTPVYNAAREVAGILGIVRDNTMQKLQHKADTQYRLDQQKAVMDAILTTQNEERKRIAEALHNSLAQLLYAAKLNLEELESEKEEADLHDTSFKKVAGFLEEAIKETRTLAHELIPRVLVDFGLKSALKDLATRLTTNSFCVESVITGFDKPTDYGLETHLFRFVQELLNNIMKHAEATEALVQVVDKGKAVRVRVQDNGKGMPQDVQEKSASKGIGLTTIRNRVKLLQGTMTIDSSPGDGTCITIDIPH</sequence>
<evidence type="ECO:0000256" key="13">
    <source>
        <dbReference type="ARBA" id="ARBA00022840"/>
    </source>
</evidence>
<feature type="domain" description="Histidine kinase" evidence="20">
    <location>
        <begin position="834"/>
        <end position="1028"/>
    </location>
</feature>
<evidence type="ECO:0000259" key="21">
    <source>
        <dbReference type="PROSITE" id="PS50112"/>
    </source>
</evidence>
<dbReference type="SMART" id="SM00091">
    <property type="entry name" value="PAS"/>
    <property type="match status" value="6"/>
</dbReference>
<keyword evidence="13" id="KW-0067">ATP-binding</keyword>
<dbReference type="EC" id="2.7.13.3" evidence="4"/>
<evidence type="ECO:0000256" key="10">
    <source>
        <dbReference type="ARBA" id="ARBA00022723"/>
    </source>
</evidence>
<dbReference type="Gene3D" id="3.30.565.10">
    <property type="entry name" value="Histidine kinase-like ATPase, C-terminal domain"/>
    <property type="match status" value="1"/>
</dbReference>
<dbReference type="InterPro" id="IPR013656">
    <property type="entry name" value="PAS_4"/>
</dbReference>
<keyword evidence="9" id="KW-0808">Transferase</keyword>
<proteinExistence type="predicted"/>
<dbReference type="Pfam" id="PF02518">
    <property type="entry name" value="HATPase_c"/>
    <property type="match status" value="1"/>
</dbReference>
<keyword evidence="12" id="KW-0418">Kinase</keyword>
<keyword evidence="16" id="KW-0411">Iron-sulfur</keyword>
<dbReference type="GO" id="GO:0051539">
    <property type="term" value="F:4 iron, 4 sulfur cluster binding"/>
    <property type="evidence" value="ECO:0007669"/>
    <property type="project" value="UniProtKB-KW"/>
</dbReference>
<evidence type="ECO:0000256" key="3">
    <source>
        <dbReference type="ARBA" id="ARBA00004496"/>
    </source>
</evidence>
<dbReference type="InterPro" id="IPR036890">
    <property type="entry name" value="HATPase_C_sf"/>
</dbReference>
<evidence type="ECO:0000259" key="22">
    <source>
        <dbReference type="PROSITE" id="PS50113"/>
    </source>
</evidence>
<evidence type="ECO:0000313" key="23">
    <source>
        <dbReference type="EMBL" id="KAA3436877.1"/>
    </source>
</evidence>
<evidence type="ECO:0000256" key="15">
    <source>
        <dbReference type="ARBA" id="ARBA00023012"/>
    </source>
</evidence>
<dbReference type="PRINTS" id="PR00344">
    <property type="entry name" value="BCTRLSENSOR"/>
</dbReference>
<dbReference type="GO" id="GO:0005737">
    <property type="term" value="C:cytoplasm"/>
    <property type="evidence" value="ECO:0007669"/>
    <property type="project" value="UniProtKB-SubCell"/>
</dbReference>
<dbReference type="NCBIfam" id="TIGR00229">
    <property type="entry name" value="sensory_box"/>
    <property type="match status" value="3"/>
</dbReference>
<evidence type="ECO:0000256" key="7">
    <source>
        <dbReference type="ARBA" id="ARBA00022490"/>
    </source>
</evidence>
<dbReference type="GO" id="GO:0046983">
    <property type="term" value="F:protein dimerization activity"/>
    <property type="evidence" value="ECO:0007669"/>
    <property type="project" value="InterPro"/>
</dbReference>
<evidence type="ECO:0000256" key="12">
    <source>
        <dbReference type="ARBA" id="ARBA00022777"/>
    </source>
</evidence>
<comment type="catalytic activity">
    <reaction evidence="1">
        <text>ATP + protein L-histidine = ADP + protein N-phospho-L-histidine.</text>
        <dbReference type="EC" id="2.7.13.3"/>
    </reaction>
</comment>
<dbReference type="AlphaFoldDB" id="A0A5B6TAI3"/>
<evidence type="ECO:0000256" key="8">
    <source>
        <dbReference type="ARBA" id="ARBA00022553"/>
    </source>
</evidence>
<evidence type="ECO:0000313" key="24">
    <source>
        <dbReference type="Proteomes" id="UP000324133"/>
    </source>
</evidence>
<evidence type="ECO:0000256" key="9">
    <source>
        <dbReference type="ARBA" id="ARBA00022679"/>
    </source>
</evidence>
<feature type="domain" description="PAC" evidence="22">
    <location>
        <begin position="405"/>
        <end position="458"/>
    </location>
</feature>
<dbReference type="InterPro" id="IPR000014">
    <property type="entry name" value="PAS"/>
</dbReference>
<dbReference type="SUPFAM" id="SSF55785">
    <property type="entry name" value="PYP-like sensor domain (PAS domain)"/>
    <property type="match status" value="6"/>
</dbReference>
<feature type="domain" description="PAS" evidence="21">
    <location>
        <begin position="459"/>
        <end position="522"/>
    </location>
</feature>